<gene>
    <name evidence="3" type="primary">Aste57867_8452</name>
    <name evidence="2" type="ORF">As57867_008420</name>
    <name evidence="3" type="ORF">ASTE57867_8452</name>
</gene>
<evidence type="ECO:0000313" key="4">
    <source>
        <dbReference type="Proteomes" id="UP000332933"/>
    </source>
</evidence>
<feature type="transmembrane region" description="Helical" evidence="1">
    <location>
        <begin position="40"/>
        <end position="57"/>
    </location>
</feature>
<protein>
    <submittedName>
        <fullName evidence="3">Aste57867_8452 protein</fullName>
    </submittedName>
</protein>
<evidence type="ECO:0000256" key="1">
    <source>
        <dbReference type="SAM" id="Phobius"/>
    </source>
</evidence>
<accession>A0A485KKF7</accession>
<dbReference type="EMBL" id="CAADRA010005124">
    <property type="protein sequence ID" value="VFT85338.1"/>
    <property type="molecule type" value="Genomic_DNA"/>
</dbReference>
<keyword evidence="1" id="KW-1133">Transmembrane helix</keyword>
<dbReference type="EMBL" id="VJMH01005103">
    <property type="protein sequence ID" value="KAF0701006.1"/>
    <property type="molecule type" value="Genomic_DNA"/>
</dbReference>
<proteinExistence type="predicted"/>
<reference evidence="3 4" key="1">
    <citation type="submission" date="2019-03" db="EMBL/GenBank/DDBJ databases">
        <authorList>
            <person name="Gaulin E."/>
            <person name="Dumas B."/>
        </authorList>
    </citation>
    <scope>NUCLEOTIDE SEQUENCE [LARGE SCALE GENOMIC DNA]</scope>
    <source>
        <strain evidence="3">CBS 568.67</strain>
    </source>
</reference>
<feature type="transmembrane region" description="Helical" evidence="1">
    <location>
        <begin position="120"/>
        <end position="139"/>
    </location>
</feature>
<organism evidence="3 4">
    <name type="scientific">Aphanomyces stellatus</name>
    <dbReference type="NCBI Taxonomy" id="120398"/>
    <lineage>
        <taxon>Eukaryota</taxon>
        <taxon>Sar</taxon>
        <taxon>Stramenopiles</taxon>
        <taxon>Oomycota</taxon>
        <taxon>Saprolegniomycetes</taxon>
        <taxon>Saprolegniales</taxon>
        <taxon>Verrucalvaceae</taxon>
        <taxon>Aphanomyces</taxon>
    </lineage>
</organism>
<keyword evidence="1" id="KW-0472">Membrane</keyword>
<keyword evidence="4" id="KW-1185">Reference proteome</keyword>
<dbReference type="Proteomes" id="UP000332933">
    <property type="component" value="Unassembled WGS sequence"/>
</dbReference>
<reference evidence="2" key="2">
    <citation type="submission" date="2019-06" db="EMBL/GenBank/DDBJ databases">
        <title>Genomics analysis of Aphanomyces spp. identifies a new class of oomycete effector associated with host adaptation.</title>
        <authorList>
            <person name="Gaulin E."/>
        </authorList>
    </citation>
    <scope>NUCLEOTIDE SEQUENCE</scope>
    <source>
        <strain evidence="2">CBS 578.67</strain>
    </source>
</reference>
<sequence>MKRCIMATILFWGVLGGSGIMLVIETVKANAANRVVDPNYTAAPLFSLWMPAILVLFPSNASKFLVCQGFTAPCCCPTGGVLHQELTYNGVCALPLSQNKAQCLCFYTHDPEEEATRGRLGPWMIIVFVIAVFVVLCGIDCTA</sequence>
<dbReference type="AlphaFoldDB" id="A0A485KKF7"/>
<evidence type="ECO:0000313" key="3">
    <source>
        <dbReference type="EMBL" id="VFT85338.1"/>
    </source>
</evidence>
<evidence type="ECO:0000313" key="2">
    <source>
        <dbReference type="EMBL" id="KAF0701006.1"/>
    </source>
</evidence>
<keyword evidence="1" id="KW-0812">Transmembrane</keyword>
<name>A0A485KKF7_9STRA</name>